<feature type="region of interest" description="Disordered" evidence="9">
    <location>
        <begin position="445"/>
        <end position="467"/>
    </location>
</feature>
<evidence type="ECO:0000256" key="9">
    <source>
        <dbReference type="SAM" id="MobiDB-lite"/>
    </source>
</evidence>
<evidence type="ECO:0000256" key="5">
    <source>
        <dbReference type="ARBA" id="ARBA00022777"/>
    </source>
</evidence>
<comment type="caution">
    <text evidence="12">The sequence shown here is derived from an EMBL/GenBank/DDBJ whole genome shotgun (WGS) entry which is preliminary data.</text>
</comment>
<dbReference type="InterPro" id="IPR001263">
    <property type="entry name" value="PI3K_accessory_dom"/>
</dbReference>
<evidence type="ECO:0000313" key="13">
    <source>
        <dbReference type="Proteomes" id="UP001642483"/>
    </source>
</evidence>
<dbReference type="EC" id="2.7.1.67" evidence="3"/>
<reference evidence="12 13" key="1">
    <citation type="submission" date="2024-02" db="EMBL/GenBank/DDBJ databases">
        <authorList>
            <person name="Daric V."/>
            <person name="Darras S."/>
        </authorList>
    </citation>
    <scope>NUCLEOTIDE SEQUENCE [LARGE SCALE GENOMIC DNA]</scope>
</reference>
<accession>A0ABP0GAG1</accession>
<gene>
    <name evidence="12" type="ORF">CVLEPA_LOCUS20766</name>
</gene>
<dbReference type="Proteomes" id="UP001642483">
    <property type="component" value="Unassembled WGS sequence"/>
</dbReference>
<feature type="domain" description="PI3K/PI4K catalytic" evidence="10">
    <location>
        <begin position="802"/>
        <end position="1068"/>
    </location>
</feature>
<comment type="similarity">
    <text evidence="2">Belongs to the PI3/PI4-kinase family. Type III PI4K subfamily.</text>
</comment>
<keyword evidence="13" id="KW-1185">Reference proteome</keyword>
<feature type="compositionally biased region" description="Low complexity" evidence="9">
    <location>
        <begin position="213"/>
        <end position="223"/>
    </location>
</feature>
<evidence type="ECO:0000256" key="2">
    <source>
        <dbReference type="ARBA" id="ARBA00006209"/>
    </source>
</evidence>
<dbReference type="Gene3D" id="1.10.1070.11">
    <property type="entry name" value="Phosphatidylinositol 3-/4-kinase, catalytic domain"/>
    <property type="match status" value="1"/>
</dbReference>
<dbReference type="PANTHER" id="PTHR10048">
    <property type="entry name" value="PHOSPHATIDYLINOSITOL KINASE"/>
    <property type="match status" value="1"/>
</dbReference>
<dbReference type="PANTHER" id="PTHR10048:SF22">
    <property type="entry name" value="PHOSPHATIDYLINOSITOL 4-KINASE BETA"/>
    <property type="match status" value="1"/>
</dbReference>
<dbReference type="InterPro" id="IPR018936">
    <property type="entry name" value="PI3/4_kinase_CS"/>
</dbReference>
<dbReference type="PROSITE" id="PS50290">
    <property type="entry name" value="PI3_4_KINASE_3"/>
    <property type="match status" value="1"/>
</dbReference>
<evidence type="ECO:0000259" key="10">
    <source>
        <dbReference type="PROSITE" id="PS50290"/>
    </source>
</evidence>
<feature type="compositionally biased region" description="Basic residues" evidence="9">
    <location>
        <begin position="447"/>
        <end position="457"/>
    </location>
</feature>
<dbReference type="Pfam" id="PF00454">
    <property type="entry name" value="PI3_PI4_kinase"/>
    <property type="match status" value="1"/>
</dbReference>
<dbReference type="InterPro" id="IPR015433">
    <property type="entry name" value="PI3/4_kinase"/>
</dbReference>
<dbReference type="InterPro" id="IPR049160">
    <property type="entry name" value="PI4KB-PIK1_PIK"/>
</dbReference>
<dbReference type="InterPro" id="IPR057754">
    <property type="entry name" value="PI4-kinase_beta/PIK1_cat"/>
</dbReference>
<evidence type="ECO:0000256" key="7">
    <source>
        <dbReference type="ARBA" id="ARBA00037860"/>
    </source>
</evidence>
<feature type="compositionally biased region" description="Polar residues" evidence="9">
    <location>
        <begin position="677"/>
        <end position="687"/>
    </location>
</feature>
<comment type="subcellular location">
    <subcellularLocation>
        <location evidence="1">Mitochondrion outer membrane</location>
        <topology evidence="1">Peripheral membrane protein</topology>
    </subcellularLocation>
    <subcellularLocation>
        <location evidence="7">Rough endoplasmic reticulum membrane</location>
        <topology evidence="7">Peripheral membrane protein</topology>
    </subcellularLocation>
</comment>
<comment type="catalytic activity">
    <reaction evidence="6">
        <text>a 1,2-diacyl-sn-glycero-3-phospho-(1D-myo-inositol) + ATP = a 1,2-diacyl-sn-glycero-3-phospho-(1D-myo-inositol 4-phosphate) + ADP + H(+)</text>
        <dbReference type="Rhea" id="RHEA:19877"/>
        <dbReference type="ChEBI" id="CHEBI:15378"/>
        <dbReference type="ChEBI" id="CHEBI:30616"/>
        <dbReference type="ChEBI" id="CHEBI:57880"/>
        <dbReference type="ChEBI" id="CHEBI:58178"/>
        <dbReference type="ChEBI" id="CHEBI:456216"/>
        <dbReference type="EC" id="2.7.1.67"/>
    </reaction>
    <physiologicalReaction direction="left-to-right" evidence="6">
        <dbReference type="Rhea" id="RHEA:19878"/>
    </physiologicalReaction>
</comment>
<keyword evidence="4" id="KW-0808">Transferase</keyword>
<evidence type="ECO:0000259" key="11">
    <source>
        <dbReference type="PROSITE" id="PS51545"/>
    </source>
</evidence>
<dbReference type="SMART" id="SM00146">
    <property type="entry name" value="PI3Kc"/>
    <property type="match status" value="1"/>
</dbReference>
<dbReference type="EMBL" id="CAWYQH010000108">
    <property type="protein sequence ID" value="CAK8688794.1"/>
    <property type="molecule type" value="Genomic_DNA"/>
</dbReference>
<proteinExistence type="inferred from homology"/>
<protein>
    <recommendedName>
        <fullName evidence="8">Phosphatidylinositol 4-kinase beta</fullName>
        <ecNumber evidence="3">2.7.1.67</ecNumber>
    </recommendedName>
</protein>
<feature type="compositionally biased region" description="Low complexity" evidence="9">
    <location>
        <begin position="232"/>
        <end position="266"/>
    </location>
</feature>
<dbReference type="CDD" id="cd05168">
    <property type="entry name" value="PI4Kc_III_beta"/>
    <property type="match status" value="1"/>
</dbReference>
<dbReference type="InterPro" id="IPR000403">
    <property type="entry name" value="PI3/4_kinase_cat_dom"/>
</dbReference>
<dbReference type="PROSITE" id="PS51545">
    <property type="entry name" value="PIK_HELICAL"/>
    <property type="match status" value="1"/>
</dbReference>
<evidence type="ECO:0000256" key="1">
    <source>
        <dbReference type="ARBA" id="ARBA00004450"/>
    </source>
</evidence>
<dbReference type="InterPro" id="IPR036940">
    <property type="entry name" value="PI3/4_kinase_cat_sf"/>
</dbReference>
<keyword evidence="5" id="KW-0418">Kinase</keyword>
<dbReference type="Pfam" id="PF21245">
    <property type="entry name" value="PI4KB-PIK1_PIK"/>
    <property type="match status" value="1"/>
</dbReference>
<evidence type="ECO:0000256" key="8">
    <source>
        <dbReference type="ARBA" id="ARBA00039877"/>
    </source>
</evidence>
<evidence type="ECO:0000256" key="4">
    <source>
        <dbReference type="ARBA" id="ARBA00022679"/>
    </source>
</evidence>
<evidence type="ECO:0000256" key="3">
    <source>
        <dbReference type="ARBA" id="ARBA00012169"/>
    </source>
</evidence>
<evidence type="ECO:0000313" key="12">
    <source>
        <dbReference type="EMBL" id="CAK8688794.1"/>
    </source>
</evidence>
<feature type="domain" description="PIK helical" evidence="11">
    <location>
        <begin position="199"/>
        <end position="403"/>
    </location>
</feature>
<name>A0ABP0GAG1_CLALP</name>
<organism evidence="12 13">
    <name type="scientific">Clavelina lepadiformis</name>
    <name type="common">Light-bulb sea squirt</name>
    <name type="synonym">Ascidia lepadiformis</name>
    <dbReference type="NCBI Taxonomy" id="159417"/>
    <lineage>
        <taxon>Eukaryota</taxon>
        <taxon>Metazoa</taxon>
        <taxon>Chordata</taxon>
        <taxon>Tunicata</taxon>
        <taxon>Ascidiacea</taxon>
        <taxon>Aplousobranchia</taxon>
        <taxon>Clavelinidae</taxon>
        <taxon>Clavelina</taxon>
    </lineage>
</organism>
<evidence type="ECO:0000256" key="6">
    <source>
        <dbReference type="ARBA" id="ARBA00036767"/>
    </source>
</evidence>
<dbReference type="PROSITE" id="PS00916">
    <property type="entry name" value="PI3_4_KINASE_2"/>
    <property type="match status" value="1"/>
</dbReference>
<feature type="region of interest" description="Disordered" evidence="9">
    <location>
        <begin position="673"/>
        <end position="700"/>
    </location>
</feature>
<sequence>MNTEAYESRKADDNLRLLSSVALEFAPFSKNSLCTDTIDHAITAQPKLNNSVNGCDNFIMPAQDLPQINEQQECLDDTLVRDDVSPVFENAENTTVCTDEDGGLTNQAFLCEDDMSTPRPHKLNFTCAHPQSCTKCGNGQFAQKLSTNDEMKTSENVLVKPAEVIEHEVIIVDNKHGSSSAPGRALRKLDPRKLNLTLDLFSSRNKKKDRNKSGSSSNANSLSPKTTSPFHSNSTTLSTDSTSSTAKKDLNTTVTSTSSLSNNQSSRTIVAQEQNCIKIIERPSSPKKSWLLRLFESQVFDMSIALQYLFNSKEPGVMAYLGNKLFMFPNSDVDFYLPELLVMYIHMDHNMREAIHPYVVARCRESVDFSLSCAWLLGGYAASFGKSSKRLTRAQKLRNLILSGDLNGQSSKRGKDKAPYAVASLPPKTSSPNLCRVGSGVDESYAHRHKRKTHKRSKSDVMSGNNGTDFGYKHTRAGSEWDLSTGHAFESADHASLADRLRPEREFIKVLMQLGKRLATQPTKEAKTHRLVAELQLLNLNLPARVWLPFHDSQHHVVRVPPSAGVVLNSKDKAPYLICVEVLICKNKETDEVPAKLLESSLRLAFSEEDLKSDVTPPLPSDEAHVNHVNGSARKLSLNAGMTVTALSSHLSEQKLNEEEKTGVTVVDSDATETYPEVNNHSQNGSEGQEMVVEDDEWSQSDINDLQQLESPTQLSHDMQSGCSNIHPHLNAESSSDSVSVSRMSVLSLDSIISGDAVSIDSHEVYFAAGDIRRKLTERVNGHLSSGFKHDPEDPSAAALKEPWEEKVRRIRESSPYGHLPNWKLVTAIVKCGDDLRQEMLAYQMLEQLNQIWKQERVQLWLRPYEIIVTSMDSGIIEPVVNAVSLHQVKKNSQCSLLNYFYQEYGGPNSEEFLTAQRNFVESSAAYSLICYLLQVKDRHNGNILLDSEGHIIHIDFGYFLSSSPKSLGFESSPFKLTQEFVEVMGGLKGDMFEYYKILMLQGLVSARKHMDRIVQLVDIMSAGPYLACLHGVSTVRALRERFHLSLTEDQLHELVENMVEGSMRSWTTKLYDNFQYLTNGIL</sequence>
<feature type="region of interest" description="Disordered" evidence="9">
    <location>
        <begin position="200"/>
        <end position="266"/>
    </location>
</feature>
<dbReference type="SUPFAM" id="SSF56112">
    <property type="entry name" value="Protein kinase-like (PK-like)"/>
    <property type="match status" value="1"/>
</dbReference>
<dbReference type="PROSITE" id="PS00915">
    <property type="entry name" value="PI3_4_KINASE_1"/>
    <property type="match status" value="1"/>
</dbReference>
<dbReference type="Gene3D" id="3.30.1010.10">
    <property type="entry name" value="Phosphatidylinositol 3-kinase Catalytic Subunit, Chain A, domain 4"/>
    <property type="match status" value="1"/>
</dbReference>
<dbReference type="InterPro" id="IPR011009">
    <property type="entry name" value="Kinase-like_dom_sf"/>
</dbReference>